<protein>
    <recommendedName>
        <fullName evidence="7">Tagatose-6-phosphate kinase</fullName>
        <ecNumber evidence="7">2.7.1.144</ecNumber>
    </recommendedName>
</protein>
<evidence type="ECO:0000256" key="1">
    <source>
        <dbReference type="ARBA" id="ARBA00005380"/>
    </source>
</evidence>
<reference evidence="10 11" key="1">
    <citation type="submission" date="2018-03" db="EMBL/GenBank/DDBJ databases">
        <title>Genome sequence of Paenibacillus elgii strain AC13 an antimicrobial compound producing bacteria.</title>
        <authorList>
            <person name="Kurokawa A.S."/>
            <person name="Araujo J.F."/>
            <person name="Costa R.A."/>
            <person name="Ortega D.B."/>
            <person name="Pires A.S."/>
            <person name="Pappas G.J.Jr."/>
            <person name="Franco O.L."/>
            <person name="Barreto C."/>
            <person name="Magalhaes B.S."/>
            <person name="Kruger R.H."/>
        </authorList>
    </citation>
    <scope>NUCLEOTIDE SEQUENCE [LARGE SCALE GENOMIC DNA]</scope>
    <source>
        <strain evidence="10 11">AC13</strain>
    </source>
</reference>
<dbReference type="GO" id="GO:2001059">
    <property type="term" value="P:D-tagatose 6-phosphate catabolic process"/>
    <property type="evidence" value="ECO:0007669"/>
    <property type="project" value="UniProtKB-UniPathway"/>
</dbReference>
<dbReference type="Gene3D" id="3.40.1190.20">
    <property type="match status" value="1"/>
</dbReference>
<keyword evidence="3 7" id="KW-0547">Nucleotide-binding</keyword>
<dbReference type="AlphaFoldDB" id="A0A2T6FVV9"/>
<dbReference type="Proteomes" id="UP000244184">
    <property type="component" value="Unassembled WGS sequence"/>
</dbReference>
<dbReference type="Pfam" id="PF00294">
    <property type="entry name" value="PfkB"/>
    <property type="match status" value="1"/>
</dbReference>
<evidence type="ECO:0000256" key="4">
    <source>
        <dbReference type="ARBA" id="ARBA00022777"/>
    </source>
</evidence>
<evidence type="ECO:0000256" key="7">
    <source>
        <dbReference type="PIRNR" id="PIRNR000535"/>
    </source>
</evidence>
<evidence type="ECO:0000256" key="8">
    <source>
        <dbReference type="RuleBase" id="RU369061"/>
    </source>
</evidence>
<dbReference type="InterPro" id="IPR022463">
    <property type="entry name" value="1-PFruKinase"/>
</dbReference>
<evidence type="ECO:0000256" key="2">
    <source>
        <dbReference type="ARBA" id="ARBA00022679"/>
    </source>
</evidence>
<proteinExistence type="inferred from homology"/>
<dbReference type="PANTHER" id="PTHR46566">
    <property type="entry name" value="1-PHOSPHOFRUCTOKINASE-RELATED"/>
    <property type="match status" value="1"/>
</dbReference>
<dbReference type="InterPro" id="IPR011611">
    <property type="entry name" value="PfkB_dom"/>
</dbReference>
<comment type="pathway">
    <text evidence="7">Carbohydrate metabolism; D-tagatose 6-phosphate degradation; D-glyceraldehyde 3-phosphate and glycerone phosphate from D-tagatose 6-phosphate: step 1/2.</text>
</comment>
<evidence type="ECO:0000256" key="5">
    <source>
        <dbReference type="ARBA" id="ARBA00022840"/>
    </source>
</evidence>
<keyword evidence="4 8" id="KW-0418">Kinase</keyword>
<comment type="function">
    <text evidence="8">Catalyzes the ATP-dependent phosphorylation of fructose-l-phosphate to fructose-l,6-bisphosphate.</text>
</comment>
<dbReference type="RefSeq" id="WP_108533966.1">
    <property type="nucleotide sequence ID" value="NZ_PYHP01000072.1"/>
</dbReference>
<dbReference type="InterPro" id="IPR002173">
    <property type="entry name" value="Carboh/pur_kinase_PfkB_CS"/>
</dbReference>
<dbReference type="PROSITE" id="PS00583">
    <property type="entry name" value="PFKB_KINASES_1"/>
    <property type="match status" value="1"/>
</dbReference>
<evidence type="ECO:0000313" key="11">
    <source>
        <dbReference type="Proteomes" id="UP000244184"/>
    </source>
</evidence>
<dbReference type="GO" id="GO:0008662">
    <property type="term" value="F:1-phosphofructokinase activity"/>
    <property type="evidence" value="ECO:0007669"/>
    <property type="project" value="UniProtKB-UniRule"/>
</dbReference>
<comment type="caution">
    <text evidence="10">The sequence shown here is derived from an EMBL/GenBank/DDBJ whole genome shotgun (WGS) entry which is preliminary data.</text>
</comment>
<dbReference type="PIRSF" id="PIRSF000535">
    <property type="entry name" value="1PFK/6PFK/LacC"/>
    <property type="match status" value="1"/>
</dbReference>
<comment type="catalytic activity">
    <reaction evidence="7">
        <text>D-tagatofuranose 6-phosphate + ATP = D-tagatofuranose 1,6-bisphosphate + ADP + H(+)</text>
        <dbReference type="Rhea" id="RHEA:12420"/>
        <dbReference type="ChEBI" id="CHEBI:15378"/>
        <dbReference type="ChEBI" id="CHEBI:30616"/>
        <dbReference type="ChEBI" id="CHEBI:58694"/>
        <dbReference type="ChEBI" id="CHEBI:58695"/>
        <dbReference type="ChEBI" id="CHEBI:456216"/>
        <dbReference type="EC" id="2.7.1.144"/>
    </reaction>
</comment>
<comment type="similarity">
    <text evidence="7">Belongs to the carbohydrate kinase PfkB family. LacC subfamily.</text>
</comment>
<dbReference type="GO" id="GO:0016052">
    <property type="term" value="P:carbohydrate catabolic process"/>
    <property type="evidence" value="ECO:0007669"/>
    <property type="project" value="UniProtKB-ARBA"/>
</dbReference>
<dbReference type="PANTHER" id="PTHR46566:SF5">
    <property type="entry name" value="1-PHOSPHOFRUCTOKINASE"/>
    <property type="match status" value="1"/>
</dbReference>
<evidence type="ECO:0000313" key="10">
    <source>
        <dbReference type="EMBL" id="PUA36051.1"/>
    </source>
</evidence>
<keyword evidence="2 7" id="KW-0808">Transferase</keyword>
<feature type="domain" description="Carbohydrate kinase PfkB" evidence="9">
    <location>
        <begin position="8"/>
        <end position="290"/>
    </location>
</feature>
<gene>
    <name evidence="10" type="primary">pfkB</name>
    <name evidence="10" type="ORF">C8Z91_26740</name>
</gene>
<dbReference type="NCBIfam" id="TIGR03828">
    <property type="entry name" value="pfkB"/>
    <property type="match status" value="1"/>
</dbReference>
<dbReference type="GO" id="GO:0009024">
    <property type="term" value="F:tagatose-6-phosphate kinase activity"/>
    <property type="evidence" value="ECO:0007669"/>
    <property type="project" value="UniProtKB-EC"/>
</dbReference>
<dbReference type="FunFam" id="3.40.1190.20:FF:000001">
    <property type="entry name" value="Phosphofructokinase"/>
    <property type="match status" value="1"/>
</dbReference>
<evidence type="ECO:0000259" key="9">
    <source>
        <dbReference type="Pfam" id="PF00294"/>
    </source>
</evidence>
<keyword evidence="5 7" id="KW-0067">ATP-binding</keyword>
<dbReference type="CDD" id="cd01164">
    <property type="entry name" value="FruK_PfkB_like"/>
    <property type="match status" value="1"/>
</dbReference>
<dbReference type="NCBIfam" id="TIGR03168">
    <property type="entry name" value="1-PFK"/>
    <property type="match status" value="1"/>
</dbReference>
<dbReference type="UniPathway" id="UPA00704">
    <property type="reaction ID" value="UER00715"/>
</dbReference>
<dbReference type="InterPro" id="IPR017583">
    <property type="entry name" value="Tagatose/fructose_Pkinase"/>
</dbReference>
<sequence>MIVTVTLNAAIDKTYRLPALAAGQVSRVDRVYAEPGGKGINVARVVALQGVPVLATGFAGGSNGDFIERGLTRQGIAHDFVKIEGESRICLNIMDQDGVSTELLEPGPTIAGQEMEAMRQKLAQLAARAKVVAFSGSLPAGVPKSFYAELIGIAQKQGAVVFLDTSGEALMRGAEAKPYFIKPNEDEVAQWLGHSIEDENALKQGLLRLNETGLPCISVSMGAQGSLTAFHGACYRVRAPKVDAVNAVGSGDAYVAGMAIGTAQGLPVEECLRLATASGTANALTARAGYVEPKDVKRLLGEVVVERIGG</sequence>
<organism evidence="10 11">
    <name type="scientific">Paenibacillus elgii</name>
    <dbReference type="NCBI Taxonomy" id="189691"/>
    <lineage>
        <taxon>Bacteria</taxon>
        <taxon>Bacillati</taxon>
        <taxon>Bacillota</taxon>
        <taxon>Bacilli</taxon>
        <taxon>Bacillales</taxon>
        <taxon>Paenibacillaceae</taxon>
        <taxon>Paenibacillus</taxon>
    </lineage>
</organism>
<dbReference type="GO" id="GO:0005524">
    <property type="term" value="F:ATP binding"/>
    <property type="evidence" value="ECO:0007669"/>
    <property type="project" value="UniProtKB-UniRule"/>
</dbReference>
<dbReference type="EMBL" id="PYHP01000072">
    <property type="protein sequence ID" value="PUA36051.1"/>
    <property type="molecule type" value="Genomic_DNA"/>
</dbReference>
<dbReference type="GO" id="GO:0005829">
    <property type="term" value="C:cytosol"/>
    <property type="evidence" value="ECO:0007669"/>
    <property type="project" value="TreeGrafter"/>
</dbReference>
<dbReference type="GO" id="GO:0044281">
    <property type="term" value="P:small molecule metabolic process"/>
    <property type="evidence" value="ECO:0007669"/>
    <property type="project" value="UniProtKB-ARBA"/>
</dbReference>
<comment type="catalytic activity">
    <reaction evidence="6 8">
        <text>beta-D-fructose 1-phosphate + ATP = beta-D-fructose 1,6-bisphosphate + ADP + H(+)</text>
        <dbReference type="Rhea" id="RHEA:14213"/>
        <dbReference type="ChEBI" id="CHEBI:15378"/>
        <dbReference type="ChEBI" id="CHEBI:30616"/>
        <dbReference type="ChEBI" id="CHEBI:32966"/>
        <dbReference type="ChEBI" id="CHEBI:138881"/>
        <dbReference type="ChEBI" id="CHEBI:456216"/>
        <dbReference type="EC" id="2.7.1.56"/>
    </reaction>
</comment>
<name>A0A2T6FVV9_9BACL</name>
<comment type="similarity">
    <text evidence="1">Belongs to the carbohydrate kinase pfkB family.</text>
</comment>
<dbReference type="SUPFAM" id="SSF53613">
    <property type="entry name" value="Ribokinase-like"/>
    <property type="match status" value="1"/>
</dbReference>
<accession>A0A2T6FVV9</accession>
<dbReference type="InterPro" id="IPR029056">
    <property type="entry name" value="Ribokinase-like"/>
</dbReference>
<dbReference type="GO" id="GO:0005988">
    <property type="term" value="P:lactose metabolic process"/>
    <property type="evidence" value="ECO:0007669"/>
    <property type="project" value="UniProtKB-KW"/>
</dbReference>
<evidence type="ECO:0000256" key="6">
    <source>
        <dbReference type="ARBA" id="ARBA00047745"/>
    </source>
</evidence>
<keyword evidence="7" id="KW-0423">Lactose metabolism</keyword>
<dbReference type="EC" id="2.7.1.144" evidence="7"/>
<evidence type="ECO:0000256" key="3">
    <source>
        <dbReference type="ARBA" id="ARBA00022741"/>
    </source>
</evidence>